<name>A0AA48HJB7_9ALTE</name>
<gene>
    <name evidence="4" type="ORF">MACH26_18450</name>
</gene>
<feature type="chain" id="PRO_5041413194" evidence="1">
    <location>
        <begin position="26"/>
        <end position="384"/>
    </location>
</feature>
<dbReference type="EMBL" id="AP027272">
    <property type="protein sequence ID" value="BDX06324.1"/>
    <property type="molecule type" value="Genomic_DNA"/>
</dbReference>
<evidence type="ECO:0000256" key="1">
    <source>
        <dbReference type="SAM" id="SignalP"/>
    </source>
</evidence>
<organism evidence="4 5">
    <name type="scientific">Planctobacterium marinum</name>
    <dbReference type="NCBI Taxonomy" id="1631968"/>
    <lineage>
        <taxon>Bacteria</taxon>
        <taxon>Pseudomonadati</taxon>
        <taxon>Pseudomonadota</taxon>
        <taxon>Gammaproteobacteria</taxon>
        <taxon>Alteromonadales</taxon>
        <taxon>Alteromonadaceae</taxon>
        <taxon>Planctobacterium</taxon>
    </lineage>
</organism>
<protein>
    <submittedName>
        <fullName evidence="4">DUF4785 domain-containing protein</fullName>
    </submittedName>
</protein>
<reference evidence="4" key="1">
    <citation type="submission" date="2023-01" db="EMBL/GenBank/DDBJ databases">
        <title>Complete genome sequence of Planctobacterium marinum strain Dej080120_11.</title>
        <authorList>
            <person name="Ueki S."/>
            <person name="Maruyama F."/>
        </authorList>
    </citation>
    <scope>NUCLEOTIDE SEQUENCE</scope>
    <source>
        <strain evidence="4">Dej080120_11</strain>
    </source>
</reference>
<dbReference type="Gene3D" id="2.60.40.3870">
    <property type="entry name" value="Uncharacterised protein PF16024, DUF4785"/>
    <property type="match status" value="1"/>
</dbReference>
<accession>A0AA48HJB7</accession>
<dbReference type="KEGG" id="pmaw:MACH26_18450"/>
<evidence type="ECO:0000313" key="4">
    <source>
        <dbReference type="EMBL" id="BDX06324.1"/>
    </source>
</evidence>
<dbReference type="Pfam" id="PF16024">
    <property type="entry name" value="DUF4785_1st"/>
    <property type="match status" value="1"/>
</dbReference>
<dbReference type="RefSeq" id="WP_338292346.1">
    <property type="nucleotide sequence ID" value="NZ_AP027272.1"/>
</dbReference>
<dbReference type="InterPro" id="IPR031979">
    <property type="entry name" value="DUF4785_N"/>
</dbReference>
<keyword evidence="1" id="KW-0732">Signal</keyword>
<dbReference type="Pfam" id="PF20943">
    <property type="entry name" value="DUF4785_3rd"/>
    <property type="match status" value="1"/>
</dbReference>
<dbReference type="AlphaFoldDB" id="A0AA48HJB7"/>
<sequence length="384" mass="42481">MKKSQLTKITTVGLLSAFITMNSHAETQTAFKAKTLADITLPAPEQMETKRVEYVWPVVMQEAKLMSKQQQAYSDEYWQTITGEQINRGVPVYVSDEALIRLAPKARYSSGARQVSPGINLNQLSITQSDGRPAKLNLIAGQQEMQNAGFNDGSVAVKISNVSNKPLFIQSQNKLAADTEYLLHVKEKNSPYQLKLAMPSHFDGETSLTINASLHNQKLVPFSTEVKLLSPSGEELDAQLRDSQVVFNNPLTEFGARNGLYQLELHTAGNAGGKLVKRSVKLPFVNVAKTASLGEIQIDERVALDINVFDAGRYNVSATLQGIDRQGNLQRLQTADVAETLSHNKQLVLPFDLSKFSQFKNFSLVDVKLTDQSRLMTLEVHSAF</sequence>
<dbReference type="InterPro" id="IPR048295">
    <property type="entry name" value="DUF4785_C"/>
</dbReference>
<dbReference type="Proteomes" id="UP001333710">
    <property type="component" value="Chromosome"/>
</dbReference>
<feature type="domain" description="DUF4785" evidence="3">
    <location>
        <begin position="301"/>
        <end position="380"/>
    </location>
</feature>
<proteinExistence type="predicted"/>
<evidence type="ECO:0000259" key="2">
    <source>
        <dbReference type="Pfam" id="PF16024"/>
    </source>
</evidence>
<evidence type="ECO:0000259" key="3">
    <source>
        <dbReference type="Pfam" id="PF20943"/>
    </source>
</evidence>
<keyword evidence="5" id="KW-1185">Reference proteome</keyword>
<evidence type="ECO:0000313" key="5">
    <source>
        <dbReference type="Proteomes" id="UP001333710"/>
    </source>
</evidence>
<feature type="signal peptide" evidence="1">
    <location>
        <begin position="1"/>
        <end position="25"/>
    </location>
</feature>
<dbReference type="Gene3D" id="2.60.120.1370">
    <property type="match status" value="1"/>
</dbReference>
<feature type="domain" description="DUF4785" evidence="2">
    <location>
        <begin position="45"/>
        <end position="187"/>
    </location>
</feature>